<protein>
    <submittedName>
        <fullName evidence="2">3-ketoacyl-CoA synthase 6</fullName>
    </submittedName>
</protein>
<proteinExistence type="predicted"/>
<dbReference type="Proteomes" id="UP000325081">
    <property type="component" value="Unassembled WGS sequence"/>
</dbReference>
<organism evidence="2 3">
    <name type="scientific">Striga asiatica</name>
    <name type="common">Asiatic witchweed</name>
    <name type="synonym">Buchnera asiatica</name>
    <dbReference type="NCBI Taxonomy" id="4170"/>
    <lineage>
        <taxon>Eukaryota</taxon>
        <taxon>Viridiplantae</taxon>
        <taxon>Streptophyta</taxon>
        <taxon>Embryophyta</taxon>
        <taxon>Tracheophyta</taxon>
        <taxon>Spermatophyta</taxon>
        <taxon>Magnoliopsida</taxon>
        <taxon>eudicotyledons</taxon>
        <taxon>Gunneridae</taxon>
        <taxon>Pentapetalae</taxon>
        <taxon>asterids</taxon>
        <taxon>lamiids</taxon>
        <taxon>Lamiales</taxon>
        <taxon>Orobanchaceae</taxon>
        <taxon>Buchnereae</taxon>
        <taxon>Striga</taxon>
    </lineage>
</organism>
<evidence type="ECO:0000313" key="2">
    <source>
        <dbReference type="EMBL" id="GER33922.1"/>
    </source>
</evidence>
<accession>A0A5A7PN40</accession>
<gene>
    <name evidence="2" type="ORF">STAS_10097</name>
</gene>
<feature type="region of interest" description="Disordered" evidence="1">
    <location>
        <begin position="71"/>
        <end position="114"/>
    </location>
</feature>
<dbReference type="EMBL" id="BKCP01004827">
    <property type="protein sequence ID" value="GER33922.1"/>
    <property type="molecule type" value="Genomic_DNA"/>
</dbReference>
<comment type="caution">
    <text evidence="2">The sequence shown here is derived from an EMBL/GenBank/DDBJ whole genome shotgun (WGS) entry which is preliminary data.</text>
</comment>
<keyword evidence="3" id="KW-1185">Reference proteome</keyword>
<sequence length="207" mass="22350">MALHYPTATQTFYPNRRLRGSSSIRRVKMSTCEPFTPRSARAMREWRPTLLKMTDVGISGKSIVRSMRPVGTIGKHSTEYGKNKGGTKGSSQRHGQTQERSNSTRFTEEVVTGSNSTRFNSIPDLCTTFTLVTGCRQPPATQGAPPQSPAVICTACHRRPVGEPPCTVLSHHQSPPTGATLSHAHSHHSISPPTAAARLAVALPATV</sequence>
<evidence type="ECO:0000256" key="1">
    <source>
        <dbReference type="SAM" id="MobiDB-lite"/>
    </source>
</evidence>
<evidence type="ECO:0000313" key="3">
    <source>
        <dbReference type="Proteomes" id="UP000325081"/>
    </source>
</evidence>
<feature type="compositionally biased region" description="Polar residues" evidence="1">
    <location>
        <begin position="89"/>
        <end position="105"/>
    </location>
</feature>
<name>A0A5A7PN40_STRAF</name>
<reference evidence="3" key="1">
    <citation type="journal article" date="2019" name="Curr. Biol.">
        <title>Genome Sequence of Striga asiatica Provides Insight into the Evolution of Plant Parasitism.</title>
        <authorList>
            <person name="Yoshida S."/>
            <person name="Kim S."/>
            <person name="Wafula E.K."/>
            <person name="Tanskanen J."/>
            <person name="Kim Y.M."/>
            <person name="Honaas L."/>
            <person name="Yang Z."/>
            <person name="Spallek T."/>
            <person name="Conn C.E."/>
            <person name="Ichihashi Y."/>
            <person name="Cheong K."/>
            <person name="Cui S."/>
            <person name="Der J.P."/>
            <person name="Gundlach H."/>
            <person name="Jiao Y."/>
            <person name="Hori C."/>
            <person name="Ishida J.K."/>
            <person name="Kasahara H."/>
            <person name="Kiba T."/>
            <person name="Kim M.S."/>
            <person name="Koo N."/>
            <person name="Laohavisit A."/>
            <person name="Lee Y.H."/>
            <person name="Lumba S."/>
            <person name="McCourt P."/>
            <person name="Mortimer J.C."/>
            <person name="Mutuku J.M."/>
            <person name="Nomura T."/>
            <person name="Sasaki-Sekimoto Y."/>
            <person name="Seto Y."/>
            <person name="Wang Y."/>
            <person name="Wakatake T."/>
            <person name="Sakakibara H."/>
            <person name="Demura T."/>
            <person name="Yamaguchi S."/>
            <person name="Yoneyama K."/>
            <person name="Manabe R.I."/>
            <person name="Nelson D.C."/>
            <person name="Schulman A.H."/>
            <person name="Timko M.P."/>
            <person name="dePamphilis C.W."/>
            <person name="Choi D."/>
            <person name="Shirasu K."/>
        </authorList>
    </citation>
    <scope>NUCLEOTIDE SEQUENCE [LARGE SCALE GENOMIC DNA]</scope>
    <source>
        <strain evidence="3">cv. UVA1</strain>
    </source>
</reference>
<dbReference type="AlphaFoldDB" id="A0A5A7PN40"/>
<feature type="region of interest" description="Disordered" evidence="1">
    <location>
        <begin position="168"/>
        <end position="190"/>
    </location>
</feature>
<feature type="compositionally biased region" description="Polar residues" evidence="1">
    <location>
        <begin position="170"/>
        <end position="180"/>
    </location>
</feature>